<evidence type="ECO:0000313" key="1">
    <source>
        <dbReference type="EMBL" id="MBB5265598.1"/>
    </source>
</evidence>
<accession>A0A7W8M5U5</accession>
<dbReference type="EMBL" id="JACHFW010000012">
    <property type="protein sequence ID" value="MBB5265598.1"/>
    <property type="molecule type" value="Genomic_DNA"/>
</dbReference>
<sequence length="47" mass="5274">MTRDEVLEVIIECVSQIENEADVLISLGDIGKYPTIGELTDFVMENM</sequence>
<dbReference type="SUPFAM" id="SSF47336">
    <property type="entry name" value="ACP-like"/>
    <property type="match status" value="1"/>
</dbReference>
<dbReference type="RefSeq" id="WP_183775574.1">
    <property type="nucleotide sequence ID" value="NZ_JACHFW010000012.1"/>
</dbReference>
<comment type="caution">
    <text evidence="1">The sequence shown here is derived from an EMBL/GenBank/DDBJ whole genome shotgun (WGS) entry which is preliminary data.</text>
</comment>
<organism evidence="1 2">
    <name type="scientific">Catenibacillus scindens</name>
    <dbReference type="NCBI Taxonomy" id="673271"/>
    <lineage>
        <taxon>Bacteria</taxon>
        <taxon>Bacillati</taxon>
        <taxon>Bacillota</taxon>
        <taxon>Clostridia</taxon>
        <taxon>Lachnospirales</taxon>
        <taxon>Lachnospiraceae</taxon>
        <taxon>Catenibacillus</taxon>
    </lineage>
</organism>
<keyword evidence="2" id="KW-1185">Reference proteome</keyword>
<name>A0A7W8M5U5_9FIRM</name>
<dbReference type="InterPro" id="IPR036736">
    <property type="entry name" value="ACP-like_sf"/>
</dbReference>
<dbReference type="Proteomes" id="UP000543642">
    <property type="component" value="Unassembled WGS sequence"/>
</dbReference>
<proteinExistence type="predicted"/>
<dbReference type="AlphaFoldDB" id="A0A7W8M5U5"/>
<protein>
    <submittedName>
        <fullName evidence="1">Acyl carrier protein</fullName>
    </submittedName>
</protein>
<reference evidence="1 2" key="1">
    <citation type="submission" date="2020-08" db="EMBL/GenBank/DDBJ databases">
        <title>Genomic Encyclopedia of Type Strains, Phase IV (KMG-IV): sequencing the most valuable type-strain genomes for metagenomic binning, comparative biology and taxonomic classification.</title>
        <authorList>
            <person name="Goeker M."/>
        </authorList>
    </citation>
    <scope>NUCLEOTIDE SEQUENCE [LARGE SCALE GENOMIC DNA]</scope>
    <source>
        <strain evidence="1 2">DSM 106146</strain>
    </source>
</reference>
<evidence type="ECO:0000313" key="2">
    <source>
        <dbReference type="Proteomes" id="UP000543642"/>
    </source>
</evidence>
<gene>
    <name evidence="1" type="ORF">HNP82_002744</name>
</gene>